<dbReference type="PANTHER" id="PTHR33744:SF7">
    <property type="entry name" value="PUCR FAMILY TRANSCRIPTIONAL REGULATOR"/>
    <property type="match status" value="1"/>
</dbReference>
<comment type="caution">
    <text evidence="3">The sequence shown here is derived from an EMBL/GenBank/DDBJ whole genome shotgun (WGS) entry which is preliminary data.</text>
</comment>
<accession>A0ABX1SJ76</accession>
<feature type="domain" description="PucR C-terminal helix-turn-helix" evidence="1">
    <location>
        <begin position="313"/>
        <end position="370"/>
    </location>
</feature>
<dbReference type="EMBL" id="JAAXLA010000074">
    <property type="protein sequence ID" value="NMI01116.1"/>
    <property type="molecule type" value="Genomic_DNA"/>
</dbReference>
<evidence type="ECO:0000313" key="4">
    <source>
        <dbReference type="Proteomes" id="UP000820669"/>
    </source>
</evidence>
<dbReference type="InterPro" id="IPR051448">
    <property type="entry name" value="CdaR-like_regulators"/>
</dbReference>
<sequence>MHVDSDRLLRTVAERMRLRTDELVAQQLAALRRVRSYDRVPDDDLLRSCHRNVARVVATLEQHDALPGHIEEDERISGQRRALQGVPSEDVVGAYRTVLALLRDAFIEEATAVGADATSVLAGTRRLWDLTDRYSDVLVTARQQVDIDAARRDERNRMALLQRLLAGGVEPAELVEGGAVHAVLPEREYWVIRGRPRPGALHQLARHIEARGPGRPLVAPTDEDVAGIVAGRPGPLDDAVIAVAGPVPLADVPRAFAEATRVLTVALRYGRVGVVDRSSLSVRVAVEQQIDLGELLYRRYVAELEPTRSGRELLATVRDHLHLRRSVKATAKALSVHENTVRYRLERYQQLTGSDLADTDTLVEVWWALEYAGIRDTRSAT</sequence>
<dbReference type="InterPro" id="IPR025736">
    <property type="entry name" value="PucR_C-HTH_dom"/>
</dbReference>
<organism evidence="3 4">
    <name type="scientific">Pseudonocardia acidicola</name>
    <dbReference type="NCBI Taxonomy" id="2724939"/>
    <lineage>
        <taxon>Bacteria</taxon>
        <taxon>Bacillati</taxon>
        <taxon>Actinomycetota</taxon>
        <taxon>Actinomycetes</taxon>
        <taxon>Pseudonocardiales</taxon>
        <taxon>Pseudonocardiaceae</taxon>
        <taxon>Pseudonocardia</taxon>
    </lineage>
</organism>
<gene>
    <name evidence="3" type="ORF">HF526_28010</name>
</gene>
<dbReference type="InterPro" id="IPR042070">
    <property type="entry name" value="PucR_C-HTH_sf"/>
</dbReference>
<dbReference type="Pfam" id="PF14361">
    <property type="entry name" value="RsbRD_N"/>
    <property type="match status" value="1"/>
</dbReference>
<protein>
    <recommendedName>
        <fullName evidence="5">PucR C-terminal helix-turn-helix domain-containing protein</fullName>
    </recommendedName>
</protein>
<dbReference type="Gene3D" id="1.10.10.2840">
    <property type="entry name" value="PucR C-terminal helix-turn-helix domain"/>
    <property type="match status" value="1"/>
</dbReference>
<keyword evidence="4" id="KW-1185">Reference proteome</keyword>
<evidence type="ECO:0000259" key="1">
    <source>
        <dbReference type="Pfam" id="PF13556"/>
    </source>
</evidence>
<reference evidence="3 4" key="1">
    <citation type="submission" date="2020-04" db="EMBL/GenBank/DDBJ databases">
        <authorList>
            <person name="Klaysubun C."/>
            <person name="Duangmal K."/>
            <person name="Lipun K."/>
        </authorList>
    </citation>
    <scope>NUCLEOTIDE SEQUENCE [LARGE SCALE GENOMIC DNA]</scope>
    <source>
        <strain evidence="3 4">K10HN5</strain>
    </source>
</reference>
<dbReference type="Pfam" id="PF13556">
    <property type="entry name" value="HTH_30"/>
    <property type="match status" value="1"/>
</dbReference>
<dbReference type="InterPro" id="IPR025751">
    <property type="entry name" value="RsbRD_N_dom"/>
</dbReference>
<evidence type="ECO:0000259" key="2">
    <source>
        <dbReference type="Pfam" id="PF14361"/>
    </source>
</evidence>
<dbReference type="Proteomes" id="UP000820669">
    <property type="component" value="Unassembled WGS sequence"/>
</dbReference>
<evidence type="ECO:0000313" key="3">
    <source>
        <dbReference type="EMBL" id="NMI01116.1"/>
    </source>
</evidence>
<name>A0ABX1SJ76_9PSEU</name>
<dbReference type="PANTHER" id="PTHR33744">
    <property type="entry name" value="CARBOHYDRATE DIACID REGULATOR"/>
    <property type="match status" value="1"/>
</dbReference>
<proteinExistence type="predicted"/>
<dbReference type="RefSeq" id="WP_169384577.1">
    <property type="nucleotide sequence ID" value="NZ_JAAXLA010000074.1"/>
</dbReference>
<feature type="domain" description="RsbT co-antagonist protein RsbRD N-terminal" evidence="2">
    <location>
        <begin position="20"/>
        <end position="157"/>
    </location>
</feature>
<evidence type="ECO:0008006" key="5">
    <source>
        <dbReference type="Google" id="ProtNLM"/>
    </source>
</evidence>